<dbReference type="FunFam" id="3.40.47.10:FF:000008">
    <property type="entry name" value="3-hydroxy-3-methylglutaryl coenzyme A synthase"/>
    <property type="match status" value="1"/>
</dbReference>
<evidence type="ECO:0000313" key="19">
    <source>
        <dbReference type="EMBL" id="KAG7476930.1"/>
    </source>
</evidence>
<dbReference type="GO" id="GO:0010142">
    <property type="term" value="P:farnesyl diphosphate biosynthetic process, mevalonate pathway"/>
    <property type="evidence" value="ECO:0007669"/>
    <property type="project" value="InterPro"/>
</dbReference>
<proteinExistence type="inferred from homology"/>
<dbReference type="EC" id="2.3.3.10" evidence="3 15"/>
<dbReference type="InterPro" id="IPR000590">
    <property type="entry name" value="HMG_CoA_synt_AS"/>
</dbReference>
<evidence type="ECO:0000259" key="18">
    <source>
        <dbReference type="Pfam" id="PF08540"/>
    </source>
</evidence>
<evidence type="ECO:0000256" key="7">
    <source>
        <dbReference type="ARBA" id="ARBA00022955"/>
    </source>
</evidence>
<keyword evidence="4" id="KW-0153">Cholesterol metabolism</keyword>
<evidence type="ECO:0000256" key="12">
    <source>
        <dbReference type="ARBA" id="ARBA00049887"/>
    </source>
</evidence>
<keyword evidence="15" id="KW-0444">Lipid biosynthesis</keyword>
<evidence type="ECO:0000256" key="15">
    <source>
        <dbReference type="RuleBase" id="RU364071"/>
    </source>
</evidence>
<keyword evidence="5 15" id="KW-0808">Transferase</keyword>
<evidence type="ECO:0000256" key="5">
    <source>
        <dbReference type="ARBA" id="ARBA00022679"/>
    </source>
</evidence>
<dbReference type="InterPro" id="IPR010122">
    <property type="entry name" value="HMG_CoA_synthase_euk"/>
</dbReference>
<accession>A0A9D3TFL8</accession>
<evidence type="ECO:0000313" key="20">
    <source>
        <dbReference type="Proteomes" id="UP001046870"/>
    </source>
</evidence>
<feature type="active site" description="Proton donor/acceptor" evidence="13">
    <location>
        <position position="95"/>
    </location>
</feature>
<sequence>MPGSVPASGEATWPKDVGIIALEVYIPSQYVDQAELEQFDSVAAGKYTIGLGQARMGFCSDREDINSLCLTVVQRLMERNGLSYESVGRLEVGTETIIDKSKSVKTVLMQLFEESGNTDVEGIDTTNACYGGTAALFNAVNWVESSSWDGRYALVVAGDIAVYATGSARPTGGAGAVAMLVGPNAPLAFDRGLRGTHMQHAYDFYKPDMVSEYPVVDGKLSIQCYLSALDRCYSVYRNKIHAQWQKEGIDKRFSLEDFGYMVFHSPYCKLVQKSLARLVLNDFINDPNPNTESGLFSGLEAFREVKPEETYFDRDVEKAFMKASTEMFVQKTKASLLLSNQNGNMYTPSVYGCLASVIAVHTPQELAGQRIGVFSYGSGFAATLYSIRVTQDATPGSALDNLVASLSDLLARLDSRKKVSPAVFAENMKLREETHHLANYTPQGSVEDLFPGTWYLTHVDEKHRRQYARRAPWIGQFHHGDRAHPQSGKDEAVTITNGEH</sequence>
<keyword evidence="8 15" id="KW-0756">Sterol biosynthesis</keyword>
<dbReference type="PANTHER" id="PTHR43323:SF2">
    <property type="entry name" value="HYDROXYMETHYLGLUTARYL-COA SYNTHASE"/>
    <property type="match status" value="1"/>
</dbReference>
<evidence type="ECO:0000256" key="6">
    <source>
        <dbReference type="ARBA" id="ARBA00022778"/>
    </source>
</evidence>
<feature type="active site" description="Proton donor/acceptor" evidence="13">
    <location>
        <position position="264"/>
    </location>
</feature>
<dbReference type="NCBIfam" id="TIGR01833">
    <property type="entry name" value="HMG-CoA-S_euk"/>
    <property type="match status" value="1"/>
</dbReference>
<feature type="binding site" evidence="14">
    <location>
        <position position="221"/>
    </location>
    <ligand>
        <name>CoA</name>
        <dbReference type="ChEBI" id="CHEBI:57287"/>
    </ligand>
</feature>
<evidence type="ECO:0000256" key="3">
    <source>
        <dbReference type="ARBA" id="ARBA00012978"/>
    </source>
</evidence>
<evidence type="ECO:0000256" key="8">
    <source>
        <dbReference type="ARBA" id="ARBA00023011"/>
    </source>
</evidence>
<dbReference type="InterPro" id="IPR013746">
    <property type="entry name" value="HMG_CoA_synt_C_dom"/>
</dbReference>
<comment type="caution">
    <text evidence="19">The sequence shown here is derived from an EMBL/GenBank/DDBJ whole genome shotgun (WGS) entry which is preliminary data.</text>
</comment>
<keyword evidence="7 15" id="KW-0752">Steroid biosynthesis</keyword>
<dbReference type="GO" id="GO:0006695">
    <property type="term" value="P:cholesterol biosynthetic process"/>
    <property type="evidence" value="ECO:0007669"/>
    <property type="project" value="UniProtKB-KW"/>
</dbReference>
<organism evidence="19 20">
    <name type="scientific">Megalops atlanticus</name>
    <name type="common">Tarpon</name>
    <name type="synonym">Clupea gigantea</name>
    <dbReference type="NCBI Taxonomy" id="7932"/>
    <lineage>
        <taxon>Eukaryota</taxon>
        <taxon>Metazoa</taxon>
        <taxon>Chordata</taxon>
        <taxon>Craniata</taxon>
        <taxon>Vertebrata</taxon>
        <taxon>Euteleostomi</taxon>
        <taxon>Actinopterygii</taxon>
        <taxon>Neopterygii</taxon>
        <taxon>Teleostei</taxon>
        <taxon>Elopiformes</taxon>
        <taxon>Megalopidae</taxon>
        <taxon>Megalops</taxon>
    </lineage>
</organism>
<name>A0A9D3TFL8_MEGAT</name>
<feature type="region of interest" description="Disordered" evidence="16">
    <location>
        <begin position="477"/>
        <end position="500"/>
    </location>
</feature>
<evidence type="ECO:0000256" key="9">
    <source>
        <dbReference type="ARBA" id="ARBA00023166"/>
    </source>
</evidence>
<gene>
    <name evidence="19" type="ORF">MATL_G00087950</name>
</gene>
<dbReference type="PANTHER" id="PTHR43323">
    <property type="entry name" value="3-HYDROXY-3-METHYLGLUTARYL COENZYME A SYNTHASE"/>
    <property type="match status" value="1"/>
</dbReference>
<dbReference type="InterPro" id="IPR016039">
    <property type="entry name" value="Thiolase-like"/>
</dbReference>
<keyword evidence="15" id="KW-0443">Lipid metabolism</keyword>
<keyword evidence="6" id="KW-0152">Cholesterol biosynthesis</keyword>
<dbReference type="CDD" id="cd00827">
    <property type="entry name" value="init_cond_enzymes"/>
    <property type="match status" value="1"/>
</dbReference>
<evidence type="ECO:0000259" key="17">
    <source>
        <dbReference type="Pfam" id="PF01154"/>
    </source>
</evidence>
<comment type="pathway">
    <text evidence="1 15">Metabolic intermediate biosynthesis; (R)-mevalonate biosynthesis; (R)-mevalonate from acetyl-CoA: step 2/3.</text>
</comment>
<dbReference type="PROSITE" id="PS01226">
    <property type="entry name" value="HMG_COA_SYNTHASE"/>
    <property type="match status" value="1"/>
</dbReference>
<feature type="binding site" evidence="14">
    <location>
        <position position="273"/>
    </location>
    <ligand>
        <name>CoA</name>
        <dbReference type="ChEBI" id="CHEBI:57287"/>
    </ligand>
</feature>
<feature type="domain" description="Hydroxymethylglutaryl-coenzyme A synthase C-terminal" evidence="18">
    <location>
        <begin position="188"/>
        <end position="470"/>
    </location>
</feature>
<dbReference type="GO" id="GO:0006084">
    <property type="term" value="P:acetyl-CoA metabolic process"/>
    <property type="evidence" value="ECO:0007669"/>
    <property type="project" value="InterPro"/>
</dbReference>
<evidence type="ECO:0000256" key="10">
    <source>
        <dbReference type="ARBA" id="ARBA00023221"/>
    </source>
</evidence>
<comment type="function">
    <text evidence="15">Catalyzes the condensation of acetyl-CoA with acetoacetyl-CoA to form HMG-CoA.</text>
</comment>
<reference evidence="19" key="1">
    <citation type="submission" date="2021-01" db="EMBL/GenBank/DDBJ databases">
        <authorList>
            <person name="Zahm M."/>
            <person name="Roques C."/>
            <person name="Cabau C."/>
            <person name="Klopp C."/>
            <person name="Donnadieu C."/>
            <person name="Jouanno E."/>
            <person name="Lampietro C."/>
            <person name="Louis A."/>
            <person name="Herpin A."/>
            <person name="Echchiki A."/>
            <person name="Berthelot C."/>
            <person name="Parey E."/>
            <person name="Roest-Crollius H."/>
            <person name="Braasch I."/>
            <person name="Postlethwait J."/>
            <person name="Bobe J."/>
            <person name="Montfort J."/>
            <person name="Bouchez O."/>
            <person name="Begum T."/>
            <person name="Mejri S."/>
            <person name="Adams A."/>
            <person name="Chen W.-J."/>
            <person name="Guiguen Y."/>
        </authorList>
    </citation>
    <scope>NUCLEOTIDE SEQUENCE</scope>
    <source>
        <strain evidence="19">YG-15Mar2019-1</strain>
        <tissue evidence="19">Brain</tissue>
    </source>
</reference>
<evidence type="ECO:0000256" key="14">
    <source>
        <dbReference type="PIRSR" id="PIRSR610122-2"/>
    </source>
</evidence>
<keyword evidence="20" id="KW-1185">Reference proteome</keyword>
<feature type="compositionally biased region" description="Basic and acidic residues" evidence="16">
    <location>
        <begin position="478"/>
        <end position="500"/>
    </location>
</feature>
<evidence type="ECO:0000256" key="2">
    <source>
        <dbReference type="ARBA" id="ARBA00007061"/>
    </source>
</evidence>
<feature type="binding site" evidence="14">
    <location>
        <position position="269"/>
    </location>
    <ligand>
        <name>CoA</name>
        <dbReference type="ChEBI" id="CHEBI:57287"/>
    </ligand>
</feature>
<dbReference type="Pfam" id="PF01154">
    <property type="entry name" value="HMG_CoA_synt_N"/>
    <property type="match status" value="1"/>
</dbReference>
<comment type="similarity">
    <text evidence="2 15">Belongs to the thiolase-like superfamily. HMG-CoA synthase family.</text>
</comment>
<evidence type="ECO:0000256" key="1">
    <source>
        <dbReference type="ARBA" id="ARBA00005218"/>
    </source>
</evidence>
<dbReference type="EMBL" id="JAFDVH010000006">
    <property type="protein sequence ID" value="KAG7476930.1"/>
    <property type="molecule type" value="Genomic_DNA"/>
</dbReference>
<protein>
    <recommendedName>
        <fullName evidence="3 15">Hydroxymethylglutaryl-CoA synthase</fullName>
        <shortName evidence="15">HMG-CoA synthase</shortName>
        <ecNumber evidence="3 15">2.3.3.10</ecNumber>
    </recommendedName>
    <alternativeName>
        <fullName evidence="11 15">3-hydroxy-3-methylglutaryl coenzyme A synthase</fullName>
    </alternativeName>
</protein>
<keyword evidence="10 15" id="KW-0753">Steroid metabolism</keyword>
<comment type="catalytic activity">
    <reaction evidence="12">
        <text>acetoacetyl-CoA + acetyl-CoA + H2O = (3S)-3-hydroxy-3-methylglutaryl-CoA + CoA + H(+)</text>
        <dbReference type="Rhea" id="RHEA:10188"/>
        <dbReference type="ChEBI" id="CHEBI:15377"/>
        <dbReference type="ChEBI" id="CHEBI:15378"/>
        <dbReference type="ChEBI" id="CHEBI:43074"/>
        <dbReference type="ChEBI" id="CHEBI:57286"/>
        <dbReference type="ChEBI" id="CHEBI:57287"/>
        <dbReference type="ChEBI" id="CHEBI:57288"/>
        <dbReference type="EC" id="2.3.3.10"/>
    </reaction>
    <physiologicalReaction direction="left-to-right" evidence="12">
        <dbReference type="Rhea" id="RHEA:10189"/>
    </physiologicalReaction>
</comment>
<dbReference type="SUPFAM" id="SSF53901">
    <property type="entry name" value="Thiolase-like"/>
    <property type="match status" value="2"/>
</dbReference>
<dbReference type="OrthoDB" id="1269963at2759"/>
<dbReference type="InterPro" id="IPR013528">
    <property type="entry name" value="HMG_CoA_synth_N"/>
</dbReference>
<dbReference type="Pfam" id="PF08540">
    <property type="entry name" value="HMG_CoA_synt_C"/>
    <property type="match status" value="1"/>
</dbReference>
<feature type="active site" description="Acyl-thioester intermediate" evidence="13">
    <location>
        <position position="129"/>
    </location>
</feature>
<dbReference type="Proteomes" id="UP001046870">
    <property type="component" value="Chromosome 6"/>
</dbReference>
<evidence type="ECO:0000256" key="16">
    <source>
        <dbReference type="SAM" id="MobiDB-lite"/>
    </source>
</evidence>
<evidence type="ECO:0000256" key="11">
    <source>
        <dbReference type="ARBA" id="ARBA00033130"/>
    </source>
</evidence>
<keyword evidence="9 15" id="KW-1207">Sterol metabolism</keyword>
<evidence type="ECO:0000256" key="13">
    <source>
        <dbReference type="PIRSR" id="PIRSR610122-1"/>
    </source>
</evidence>
<dbReference type="AlphaFoldDB" id="A0A9D3TFL8"/>
<dbReference type="Gene3D" id="3.40.47.10">
    <property type="match status" value="1"/>
</dbReference>
<feature type="domain" description="Hydroxymethylglutaryl-coenzyme A synthase N-terminal" evidence="17">
    <location>
        <begin position="13"/>
        <end position="186"/>
    </location>
</feature>
<dbReference type="GO" id="GO:0004421">
    <property type="term" value="F:hydroxymethylglutaryl-CoA synthase activity"/>
    <property type="evidence" value="ECO:0007669"/>
    <property type="project" value="UniProtKB-EC"/>
</dbReference>
<evidence type="ECO:0000256" key="4">
    <source>
        <dbReference type="ARBA" id="ARBA00022548"/>
    </source>
</evidence>